<keyword evidence="6" id="KW-0472">Membrane</keyword>
<dbReference type="Pfam" id="PF07660">
    <property type="entry name" value="STN"/>
    <property type="match status" value="1"/>
</dbReference>
<comment type="subcellular location">
    <subcellularLocation>
        <location evidence="1">Cell outer membrane</location>
    </subcellularLocation>
</comment>
<proteinExistence type="inferred from homology"/>
<evidence type="ECO:0000313" key="9">
    <source>
        <dbReference type="EMBL" id="OIR16879.1"/>
    </source>
</evidence>
<comment type="caution">
    <text evidence="9">The sequence shown here is derived from an EMBL/GenBank/DDBJ whole genome shotgun (WGS) entry which is preliminary data.</text>
</comment>
<evidence type="ECO:0000259" key="8">
    <source>
        <dbReference type="SMART" id="SM00965"/>
    </source>
</evidence>
<dbReference type="AlphaFoldDB" id="A0A1J5T7N0"/>
<protein>
    <submittedName>
        <fullName evidence="9">Type IV pilus biogenesis and competence protein PilQ</fullName>
    </submittedName>
</protein>
<dbReference type="Pfam" id="PF00263">
    <property type="entry name" value="Secretin"/>
    <property type="match status" value="1"/>
</dbReference>
<dbReference type="NCBIfam" id="TIGR02515">
    <property type="entry name" value="IV_pilus_PilQ"/>
    <property type="match status" value="1"/>
</dbReference>
<dbReference type="InterPro" id="IPR051808">
    <property type="entry name" value="Type_IV_pilus_biogenesis"/>
</dbReference>
<organism evidence="9">
    <name type="scientific">mine drainage metagenome</name>
    <dbReference type="NCBI Taxonomy" id="410659"/>
    <lineage>
        <taxon>unclassified sequences</taxon>
        <taxon>metagenomes</taxon>
        <taxon>ecological metagenomes</taxon>
    </lineage>
</organism>
<evidence type="ECO:0000256" key="4">
    <source>
        <dbReference type="ARBA" id="ARBA00022729"/>
    </source>
</evidence>
<comment type="similarity">
    <text evidence="2">Belongs to the bacterial secretin family. PilQ subfamily.</text>
</comment>
<keyword evidence="4" id="KW-0732">Signal</keyword>
<feature type="domain" description="Secretin/TonB short N-terminal" evidence="8">
    <location>
        <begin position="309"/>
        <end position="357"/>
    </location>
</feature>
<evidence type="ECO:0000256" key="5">
    <source>
        <dbReference type="ARBA" id="ARBA00022927"/>
    </source>
</evidence>
<dbReference type="InterPro" id="IPR005644">
    <property type="entry name" value="NolW-like"/>
</dbReference>
<dbReference type="InterPro" id="IPR021731">
    <property type="entry name" value="AMIN_dom"/>
</dbReference>
<dbReference type="GO" id="GO:0009306">
    <property type="term" value="P:protein secretion"/>
    <property type="evidence" value="ECO:0007669"/>
    <property type="project" value="InterPro"/>
</dbReference>
<dbReference type="EMBL" id="MLJW01000006">
    <property type="protein sequence ID" value="OIR16879.1"/>
    <property type="molecule type" value="Genomic_DNA"/>
</dbReference>
<dbReference type="Gene3D" id="3.30.1370.120">
    <property type="match status" value="1"/>
</dbReference>
<accession>A0A1J5T7N0</accession>
<dbReference type="PANTHER" id="PTHR30604:SF1">
    <property type="entry name" value="DNA UTILIZATION PROTEIN HOFQ"/>
    <property type="match status" value="1"/>
</dbReference>
<evidence type="ECO:0000256" key="2">
    <source>
        <dbReference type="ARBA" id="ARBA00006304"/>
    </source>
</evidence>
<dbReference type="Gene3D" id="2.60.40.3470">
    <property type="match status" value="1"/>
</dbReference>
<dbReference type="Pfam" id="PF11741">
    <property type="entry name" value="AMIN"/>
    <property type="match status" value="2"/>
</dbReference>
<reference evidence="9" key="1">
    <citation type="submission" date="2016-10" db="EMBL/GenBank/DDBJ databases">
        <title>Sequence of Gallionella enrichment culture.</title>
        <authorList>
            <person name="Poehlein A."/>
            <person name="Muehling M."/>
            <person name="Daniel R."/>
        </authorList>
    </citation>
    <scope>NUCLEOTIDE SEQUENCE</scope>
</reference>
<evidence type="ECO:0000256" key="1">
    <source>
        <dbReference type="ARBA" id="ARBA00004442"/>
    </source>
</evidence>
<dbReference type="InterPro" id="IPR004845">
    <property type="entry name" value="T2SS_GspD_CS"/>
</dbReference>
<dbReference type="InterPro" id="IPR013355">
    <property type="entry name" value="Pilus_4_PilQ"/>
</dbReference>
<name>A0A1J5T7N0_9ZZZZ</name>
<keyword evidence="5" id="KW-0653">Protein transport</keyword>
<dbReference type="SMART" id="SM00965">
    <property type="entry name" value="STN"/>
    <property type="match status" value="1"/>
</dbReference>
<dbReference type="PROSITE" id="PS00875">
    <property type="entry name" value="T2SP_D"/>
    <property type="match status" value="1"/>
</dbReference>
<dbReference type="PANTHER" id="PTHR30604">
    <property type="entry name" value="PROTEIN TRANSPORT PROTEIN HOFQ"/>
    <property type="match status" value="1"/>
</dbReference>
<evidence type="ECO:0000256" key="7">
    <source>
        <dbReference type="ARBA" id="ARBA00023237"/>
    </source>
</evidence>
<evidence type="ECO:0000256" key="3">
    <source>
        <dbReference type="ARBA" id="ARBA00022448"/>
    </source>
</evidence>
<keyword evidence="3" id="KW-0813">Transport</keyword>
<dbReference type="InterPro" id="IPR001775">
    <property type="entry name" value="GspD/PilQ"/>
</dbReference>
<dbReference type="InterPro" id="IPR004846">
    <property type="entry name" value="T2SS/T3SS_dom"/>
</dbReference>
<dbReference type="InterPro" id="IPR038591">
    <property type="entry name" value="NolW-like_sf"/>
</dbReference>
<dbReference type="PRINTS" id="PR00811">
    <property type="entry name" value="BCTERIALGSPD"/>
</dbReference>
<gene>
    <name evidence="9" type="primary">pilQ_1</name>
    <name evidence="9" type="ORF">GALL_27000</name>
</gene>
<dbReference type="GO" id="GO:0009279">
    <property type="term" value="C:cell outer membrane"/>
    <property type="evidence" value="ECO:0007669"/>
    <property type="project" value="UniProtKB-SubCell"/>
</dbReference>
<dbReference type="Pfam" id="PF03958">
    <property type="entry name" value="Secretin_N"/>
    <property type="match status" value="1"/>
</dbReference>
<dbReference type="Gene3D" id="2.60.40.3500">
    <property type="match status" value="1"/>
</dbReference>
<keyword evidence="7" id="KW-0998">Cell outer membrane</keyword>
<sequence>MKQVSNPVLGVIRLVAASLLLGASLAQAQESANADALNSIQSLSANNEPGGKVVITVGLKTAPSGQPATFAINTPPRIAFDFAGTENGLGKSTQEFGEGDLRSANIVQAGNRTRLVVNLAQMLSYETRVDGNNLLITLQRKGVAGGDTVLAHFADAKQGMQQKHSLRDIDFHRGKNGEGRVQVDLSDTDIGIDIKQQGRMLLVDFQGTNLPRNLQRKLDVTDFGTPVQLVDAFADGDNVRLAIEPKGQWEYSAYQTDNKFIIEIKSVVEDPNKLVKGNQQGYAGEKLTLNFQNISTREALSVIADFTGLNMVISDTVSGNLTLRLKDVPWDQAFDIILQSRGLDMRKNGNVIQVAPREEIASKEKIDLTARQEIGELEPTRTESFQLSYAKALDIATLLKNKDTGLLSKRGSAVSDLRTNTLFVQDTPTRLEEVRSFVKQLDVPVRQVMIEARFVEAGNSFNRTIGGRLGYQGPQSPQGGFSVGNGQLGSVVAGTGGAVANGAGGSMSTIGSPFGTGGVTLSLFNAAATKTLTLELMASELDGVTKNIASPRVLTGDKTPATIEQGVQIPYPMATSSGATTIAFANAVLGLTVTPQITPEDRVGMKLLVHQDTVGNIYSGVPSINTKKVDTQVLVDNGGTVVIGGIYTQDESSSTAKVPLFGDIPIIGWLFKQDNVTNAKKELLVFITPKIVKDSLGMN</sequence>
<dbReference type="InterPro" id="IPR011662">
    <property type="entry name" value="Secretin/TonB_short_N"/>
</dbReference>
<dbReference type="Gene3D" id="3.30.1370.130">
    <property type="match status" value="1"/>
</dbReference>
<evidence type="ECO:0000256" key="6">
    <source>
        <dbReference type="ARBA" id="ARBA00023136"/>
    </source>
</evidence>